<comment type="caution">
    <text evidence="2">The sequence shown here is derived from an EMBL/GenBank/DDBJ whole genome shotgun (WGS) entry which is preliminary data.</text>
</comment>
<gene>
    <name evidence="2" type="ORF">J8F57_003688</name>
    <name evidence="3" type="ORF">J8F57_005615</name>
</gene>
<evidence type="ECO:0000256" key="1">
    <source>
        <dbReference type="SAM" id="MobiDB-lite"/>
    </source>
</evidence>
<dbReference type="AlphaFoldDB" id="A0AAN5ZKJ6"/>
<dbReference type="RefSeq" id="WP_023155328.1">
    <property type="nucleotide sequence ID" value="NZ_AP024518.1"/>
</dbReference>
<protein>
    <submittedName>
        <fullName evidence="2">Uncharacterized protein</fullName>
    </submittedName>
</protein>
<name>A0AAN5ZKJ6_ECOLX</name>
<feature type="region of interest" description="Disordered" evidence="1">
    <location>
        <begin position="1"/>
        <end position="34"/>
    </location>
</feature>
<reference evidence="2" key="2">
    <citation type="submission" date="2021-03" db="EMBL/GenBank/DDBJ databases">
        <authorList>
            <consortium name="NCBI Pathogen Detection Project"/>
        </authorList>
    </citation>
    <scope>NUCLEOTIDE SEQUENCE</scope>
    <source>
        <strain evidence="2">SJP41</strain>
    </source>
</reference>
<organism evidence="2 4">
    <name type="scientific">Escherichia coli</name>
    <dbReference type="NCBI Taxonomy" id="562"/>
    <lineage>
        <taxon>Bacteria</taxon>
        <taxon>Pseudomonadati</taxon>
        <taxon>Pseudomonadota</taxon>
        <taxon>Gammaproteobacteria</taxon>
        <taxon>Enterobacterales</taxon>
        <taxon>Enterobacteriaceae</taxon>
        <taxon>Escherichia</taxon>
    </lineage>
</organism>
<feature type="compositionally biased region" description="Polar residues" evidence="1">
    <location>
        <begin position="15"/>
        <end position="32"/>
    </location>
</feature>
<dbReference type="Proteomes" id="UP000868636">
    <property type="component" value="Unassembled WGS sequence"/>
</dbReference>
<evidence type="ECO:0000313" key="2">
    <source>
        <dbReference type="EMBL" id="HAZ7493422.1"/>
    </source>
</evidence>
<proteinExistence type="predicted"/>
<evidence type="ECO:0000313" key="3">
    <source>
        <dbReference type="EMBL" id="HAZ7495218.1"/>
    </source>
</evidence>
<dbReference type="EMBL" id="DADPIR010000028">
    <property type="protein sequence ID" value="HAZ7493422.1"/>
    <property type="molecule type" value="Genomic_DNA"/>
</dbReference>
<evidence type="ECO:0000313" key="4">
    <source>
        <dbReference type="Proteomes" id="UP000868636"/>
    </source>
</evidence>
<dbReference type="EMBL" id="DADPIR010000245">
    <property type="protein sequence ID" value="HAZ7495218.1"/>
    <property type="molecule type" value="Genomic_DNA"/>
</dbReference>
<sequence length="128" mass="14780">MGKKKRNNLKRIEKNSNFNSTRQRPPTHTNNEIPGEEIIFILESNSPPLTNEELEIIQSMGDGVYFKPRTRKTTIIEPGTLKKWQLLNFTSYRHYIGFNSFNNQVGGVTETDLMQHLIDTLASNKRSN</sequence>
<reference evidence="2" key="1">
    <citation type="journal article" date="2018" name="Genome Biol.">
        <title>SKESA: strategic k-mer extension for scrupulous assemblies.</title>
        <authorList>
            <person name="Souvorov A."/>
            <person name="Agarwala R."/>
            <person name="Lipman D.J."/>
        </authorList>
    </citation>
    <scope>NUCLEOTIDE SEQUENCE</scope>
    <source>
        <strain evidence="2">SJP41</strain>
    </source>
</reference>
<accession>A0AAN5ZKJ6</accession>